<dbReference type="GO" id="GO:0008270">
    <property type="term" value="F:zinc ion binding"/>
    <property type="evidence" value="ECO:0007669"/>
    <property type="project" value="InterPro"/>
</dbReference>
<dbReference type="PROSITE" id="PS51068">
    <property type="entry name" value="FPG_CAT"/>
    <property type="match status" value="1"/>
</dbReference>
<dbReference type="SUPFAM" id="SSF81624">
    <property type="entry name" value="N-terminal domain of MutM-like DNA repair proteins"/>
    <property type="match status" value="1"/>
</dbReference>
<evidence type="ECO:0000256" key="2">
    <source>
        <dbReference type="ARBA" id="ARBA00009409"/>
    </source>
</evidence>
<feature type="compositionally biased region" description="Basic and acidic residues" evidence="10">
    <location>
        <begin position="443"/>
        <end position="453"/>
    </location>
</feature>
<dbReference type="Proteomes" id="UP000077202">
    <property type="component" value="Unassembled WGS sequence"/>
</dbReference>
<dbReference type="Pfam" id="PF01149">
    <property type="entry name" value="Fapy_DNA_glyco"/>
    <property type="match status" value="1"/>
</dbReference>
<evidence type="ECO:0000256" key="5">
    <source>
        <dbReference type="ARBA" id="ARBA00023125"/>
    </source>
</evidence>
<evidence type="ECO:0000259" key="11">
    <source>
        <dbReference type="PROSITE" id="PS51068"/>
    </source>
</evidence>
<dbReference type="EMBL" id="LVLJ01000986">
    <property type="protein sequence ID" value="OAE31705.1"/>
    <property type="molecule type" value="Genomic_DNA"/>
</dbReference>
<keyword evidence="7" id="KW-0456">Lyase</keyword>
<dbReference type="Gene3D" id="1.10.8.50">
    <property type="match status" value="1"/>
</dbReference>
<keyword evidence="6" id="KW-0234">DNA repair</keyword>
<evidence type="ECO:0000313" key="13">
    <source>
        <dbReference type="Proteomes" id="UP000077202"/>
    </source>
</evidence>
<comment type="similarity">
    <text evidence="2">Belongs to the FPG family.</text>
</comment>
<dbReference type="GO" id="GO:0008534">
    <property type="term" value="F:oxidized purine nucleobase lesion DNA N-glycosylase activity"/>
    <property type="evidence" value="ECO:0007669"/>
    <property type="project" value="UniProtKB-EC"/>
</dbReference>
<evidence type="ECO:0000256" key="8">
    <source>
        <dbReference type="ARBA" id="ARBA00023268"/>
    </source>
</evidence>
<evidence type="ECO:0000256" key="6">
    <source>
        <dbReference type="ARBA" id="ARBA00023204"/>
    </source>
</evidence>
<dbReference type="AlphaFoldDB" id="A0A176WHC7"/>
<keyword evidence="8" id="KW-0511">Multifunctional enzyme</keyword>
<accession>A0A176WHC7</accession>
<reference evidence="12" key="1">
    <citation type="submission" date="2016-03" db="EMBL/GenBank/DDBJ databases">
        <title>Mechanisms controlling the formation of the plant cell surface in tip-growing cells are functionally conserved among land plants.</title>
        <authorList>
            <person name="Honkanen S."/>
            <person name="Jones V.A."/>
            <person name="Morieri G."/>
            <person name="Champion C."/>
            <person name="Hetherington A.J."/>
            <person name="Kelly S."/>
            <person name="Saint-Marcoux D."/>
            <person name="Proust H."/>
            <person name="Prescott H."/>
            <person name="Dolan L."/>
        </authorList>
    </citation>
    <scope>NUCLEOTIDE SEQUENCE [LARGE SCALE GENOMIC DNA]</scope>
    <source>
        <tissue evidence="12">Whole gametophyte</tissue>
    </source>
</reference>
<evidence type="ECO:0000256" key="10">
    <source>
        <dbReference type="SAM" id="MobiDB-lite"/>
    </source>
</evidence>
<feature type="region of interest" description="Disordered" evidence="10">
    <location>
        <begin position="379"/>
        <end position="402"/>
    </location>
</feature>
<dbReference type="InterPro" id="IPR015886">
    <property type="entry name" value="H2TH_FPG"/>
</dbReference>
<protein>
    <recommendedName>
        <fullName evidence="11">Formamidopyrimidine-DNA glycosylase catalytic domain-containing protein</fullName>
    </recommendedName>
</protein>
<gene>
    <name evidence="12" type="ORF">AXG93_3384s1790</name>
</gene>
<comment type="catalytic activity">
    <reaction evidence="1">
        <text>Hydrolysis of DNA containing ring-opened 7-methylguanine residues, releasing 2,6-diamino-4-hydroxy-5-(N-methyl)formamidopyrimidine.</text>
        <dbReference type="EC" id="3.2.2.23"/>
    </reaction>
</comment>
<evidence type="ECO:0000256" key="4">
    <source>
        <dbReference type="ARBA" id="ARBA00022801"/>
    </source>
</evidence>
<keyword evidence="4" id="KW-0378">Hydrolase</keyword>
<dbReference type="InterPro" id="IPR010979">
    <property type="entry name" value="Ribosomal_uS13-like_H2TH"/>
</dbReference>
<dbReference type="GO" id="GO:0003906">
    <property type="term" value="F:DNA-(apurinic or apyrimidinic site) endonuclease activity"/>
    <property type="evidence" value="ECO:0007669"/>
    <property type="project" value="InterPro"/>
</dbReference>
<dbReference type="SUPFAM" id="SSF46946">
    <property type="entry name" value="S13-like H2TH domain"/>
    <property type="match status" value="1"/>
</dbReference>
<evidence type="ECO:0000313" key="12">
    <source>
        <dbReference type="EMBL" id="OAE31705.1"/>
    </source>
</evidence>
<feature type="region of interest" description="Disordered" evidence="10">
    <location>
        <begin position="433"/>
        <end position="470"/>
    </location>
</feature>
<comment type="caution">
    <text evidence="12">The sequence shown here is derived from an EMBL/GenBank/DDBJ whole genome shotgun (WGS) entry which is preliminary data.</text>
</comment>
<organism evidence="12 13">
    <name type="scientific">Marchantia polymorpha subsp. ruderalis</name>
    <dbReference type="NCBI Taxonomy" id="1480154"/>
    <lineage>
        <taxon>Eukaryota</taxon>
        <taxon>Viridiplantae</taxon>
        <taxon>Streptophyta</taxon>
        <taxon>Embryophyta</taxon>
        <taxon>Marchantiophyta</taxon>
        <taxon>Marchantiopsida</taxon>
        <taxon>Marchantiidae</taxon>
        <taxon>Marchantiales</taxon>
        <taxon>Marchantiaceae</taxon>
        <taxon>Marchantia</taxon>
    </lineage>
</organism>
<dbReference type="GO" id="GO:0003684">
    <property type="term" value="F:damaged DNA binding"/>
    <property type="evidence" value="ECO:0007669"/>
    <property type="project" value="InterPro"/>
</dbReference>
<keyword evidence="13" id="KW-1185">Reference proteome</keyword>
<name>A0A176WHC7_MARPO</name>
<keyword evidence="5" id="KW-0238">DNA-binding</keyword>
<sequence>MPELPEVEASRKFVEDHCLGQPIVRAEVQSDTKVLCNVSAQALEEALTGRTIVRAGRKGKHLWLELDQRPWPVFQFEVELLIEEASGMCYKHQDISWDFLRELFIGLHCPAYMIFPFTHIFSLRTRSAANDEEEWPSKYAKVLVELGNGVQMAFTDSRRFARIRLLQDPPTESPISELGPDAYLELPDNDAFRQAVQLRKGSIKGVILDQSFLAGIGNWIADEVLYQARIHPETLASNMTSEDCGRLHRAIQEVVYFSVTANADHENFPKHWLFHLRWNKRPGSLDGNKIDFIKVGGRTSAYVPALQTPMFFTTSKKSSRKEKTLDGCKLAIEKVLKARSSVQTSRKSRKAKICDTKDEVILEERKTESNVFAESEAARAIVHEKPSKRRKKSDPGDALESRKAVTKIVRRTGSRKAGSNVFAEGEAVRAIVHEKPSKRRKKSDPVDALENRKAVTKTVRRTRSRKAEVQ</sequence>
<feature type="compositionally biased region" description="Basic residues" evidence="10">
    <location>
        <begin position="454"/>
        <end position="464"/>
    </location>
</feature>
<evidence type="ECO:0000256" key="9">
    <source>
        <dbReference type="ARBA" id="ARBA00023295"/>
    </source>
</evidence>
<dbReference type="FunFam" id="1.10.8.50:FF:000009">
    <property type="entry name" value="Formamidopyrimidine-DNA glycosylase"/>
    <property type="match status" value="1"/>
</dbReference>
<dbReference type="GO" id="GO:0005634">
    <property type="term" value="C:nucleus"/>
    <property type="evidence" value="ECO:0007669"/>
    <property type="project" value="TreeGrafter"/>
</dbReference>
<keyword evidence="9" id="KW-0326">Glycosidase</keyword>
<feature type="domain" description="Formamidopyrimidine-DNA glycosylase catalytic" evidence="11">
    <location>
        <begin position="2"/>
        <end position="161"/>
    </location>
</feature>
<dbReference type="SMART" id="SM01232">
    <property type="entry name" value="H2TH"/>
    <property type="match status" value="1"/>
</dbReference>
<evidence type="ECO:0000256" key="7">
    <source>
        <dbReference type="ARBA" id="ARBA00023239"/>
    </source>
</evidence>
<feature type="compositionally biased region" description="Basic and acidic residues" evidence="10">
    <location>
        <begin position="393"/>
        <end position="402"/>
    </location>
</feature>
<dbReference type="InterPro" id="IPR049332">
    <property type="entry name" value="Fpg-like_C"/>
</dbReference>
<dbReference type="SMART" id="SM00898">
    <property type="entry name" value="Fapy_DNA_glyco"/>
    <property type="match status" value="1"/>
</dbReference>
<dbReference type="PANTHER" id="PTHR22993">
    <property type="entry name" value="FORMAMIDOPYRIMIDINE-DNA GLYCOSYLASE"/>
    <property type="match status" value="1"/>
</dbReference>
<dbReference type="InterPro" id="IPR012319">
    <property type="entry name" value="FPG_cat"/>
</dbReference>
<dbReference type="Gene3D" id="3.20.190.10">
    <property type="entry name" value="MutM-like, N-terminal"/>
    <property type="match status" value="1"/>
</dbReference>
<dbReference type="GO" id="GO:0016829">
    <property type="term" value="F:lyase activity"/>
    <property type="evidence" value="ECO:0007669"/>
    <property type="project" value="UniProtKB-KW"/>
</dbReference>
<keyword evidence="3" id="KW-0227">DNA damage</keyword>
<dbReference type="Pfam" id="PF21218">
    <property type="entry name" value="Fpg-like_C"/>
    <property type="match status" value="1"/>
</dbReference>
<dbReference type="PANTHER" id="PTHR22993:SF9">
    <property type="entry name" value="FORMAMIDOPYRIMIDINE-DNA GLYCOSYLASE"/>
    <property type="match status" value="1"/>
</dbReference>
<evidence type="ECO:0000256" key="3">
    <source>
        <dbReference type="ARBA" id="ARBA00022763"/>
    </source>
</evidence>
<proteinExistence type="inferred from homology"/>
<dbReference type="GO" id="GO:0006284">
    <property type="term" value="P:base-excision repair"/>
    <property type="evidence" value="ECO:0007669"/>
    <property type="project" value="InterPro"/>
</dbReference>
<dbReference type="InterPro" id="IPR035937">
    <property type="entry name" value="FPG_N"/>
</dbReference>
<dbReference type="Pfam" id="PF06831">
    <property type="entry name" value="H2TH"/>
    <property type="match status" value="1"/>
</dbReference>
<evidence type="ECO:0000256" key="1">
    <source>
        <dbReference type="ARBA" id="ARBA00001668"/>
    </source>
</evidence>